<gene>
    <name evidence="2" type="ORF">ACFPKY_10290</name>
</gene>
<comment type="caution">
    <text evidence="2">The sequence shown here is derived from an EMBL/GenBank/DDBJ whole genome shotgun (WGS) entry which is preliminary data.</text>
</comment>
<keyword evidence="3" id="KW-1185">Reference proteome</keyword>
<dbReference type="Pfam" id="PF13399">
    <property type="entry name" value="LytR_C"/>
    <property type="match status" value="1"/>
</dbReference>
<dbReference type="EMBL" id="JBHSMD010000003">
    <property type="protein sequence ID" value="MFC5493494.1"/>
    <property type="molecule type" value="Genomic_DNA"/>
</dbReference>
<accession>A0ABW0N2V7</accession>
<protein>
    <submittedName>
        <fullName evidence="2">LytR C-terminal domain-containing protein</fullName>
    </submittedName>
</protein>
<dbReference type="RefSeq" id="WP_345172737.1">
    <property type="nucleotide sequence ID" value="NZ_BAABFQ010000004.1"/>
</dbReference>
<sequence>MTRGARTAITLSVLGLVLAVAAAWGWTAATKPLPAKVDTPICVSTDVAEGERVFPQDVTVSVYNASDRDGLAGRTMQLLTDEGFAEGSSGNVSGQVDVVQIWTLDPESPAVALVASRLGDDVEIQRRQPPGVGVAVVVGDDFDTLVKGRKAVVAESDTEICSPPIG</sequence>
<proteinExistence type="predicted"/>
<dbReference type="Proteomes" id="UP001595956">
    <property type="component" value="Unassembled WGS sequence"/>
</dbReference>
<feature type="domain" description="LytR/CpsA/Psr regulator C-terminal" evidence="1">
    <location>
        <begin position="57"/>
        <end position="142"/>
    </location>
</feature>
<evidence type="ECO:0000313" key="3">
    <source>
        <dbReference type="Proteomes" id="UP001595956"/>
    </source>
</evidence>
<evidence type="ECO:0000259" key="1">
    <source>
        <dbReference type="Pfam" id="PF13399"/>
    </source>
</evidence>
<evidence type="ECO:0000313" key="2">
    <source>
        <dbReference type="EMBL" id="MFC5493494.1"/>
    </source>
</evidence>
<reference evidence="3" key="1">
    <citation type="journal article" date="2019" name="Int. J. Syst. Evol. Microbiol.">
        <title>The Global Catalogue of Microorganisms (GCM) 10K type strain sequencing project: providing services to taxonomists for standard genome sequencing and annotation.</title>
        <authorList>
            <consortium name="The Broad Institute Genomics Platform"/>
            <consortium name="The Broad Institute Genome Sequencing Center for Infectious Disease"/>
            <person name="Wu L."/>
            <person name="Ma J."/>
        </authorList>
    </citation>
    <scope>NUCLEOTIDE SEQUENCE [LARGE SCALE GENOMIC DNA]</scope>
    <source>
        <strain evidence="3">KACC 13778</strain>
    </source>
</reference>
<dbReference type="Gene3D" id="3.30.70.2390">
    <property type="match status" value="1"/>
</dbReference>
<name>A0ABW0N2V7_9ACTN</name>
<organism evidence="2 3">
    <name type="scientific">Nocardioides caricicola</name>
    <dbReference type="NCBI Taxonomy" id="634770"/>
    <lineage>
        <taxon>Bacteria</taxon>
        <taxon>Bacillati</taxon>
        <taxon>Actinomycetota</taxon>
        <taxon>Actinomycetes</taxon>
        <taxon>Propionibacteriales</taxon>
        <taxon>Nocardioidaceae</taxon>
        <taxon>Nocardioides</taxon>
    </lineage>
</organism>
<dbReference type="InterPro" id="IPR027381">
    <property type="entry name" value="LytR/CpsA/Psr_C"/>
</dbReference>